<comment type="similarity">
    <text evidence="1">Belongs to the ParB family.</text>
</comment>
<gene>
    <name evidence="4" type="ORF">CR103_15630</name>
</gene>
<dbReference type="Gene3D" id="3.90.1530.30">
    <property type="match status" value="1"/>
</dbReference>
<dbReference type="RefSeq" id="WP_099916890.1">
    <property type="nucleotide sequence ID" value="NZ_PDOB01000027.1"/>
</dbReference>
<dbReference type="Gene3D" id="1.10.10.730">
    <property type="entry name" value="KorB DNA-binding domain"/>
    <property type="match status" value="1"/>
</dbReference>
<dbReference type="Gene3D" id="2.30.30.150">
    <property type="entry name" value="KorB, C-terminal domain"/>
    <property type="match status" value="1"/>
</dbReference>
<dbReference type="OrthoDB" id="9796891at2"/>
<evidence type="ECO:0000256" key="2">
    <source>
        <dbReference type="SAM" id="MobiDB-lite"/>
    </source>
</evidence>
<dbReference type="InterPro" id="IPR004437">
    <property type="entry name" value="ParB/RepB/Spo0J"/>
</dbReference>
<dbReference type="SUPFAM" id="SSF110849">
    <property type="entry name" value="ParB/Sulfiredoxin"/>
    <property type="match status" value="1"/>
</dbReference>
<dbReference type="GO" id="GO:0003677">
    <property type="term" value="F:DNA binding"/>
    <property type="evidence" value="ECO:0007669"/>
    <property type="project" value="InterPro"/>
</dbReference>
<dbReference type="SMART" id="SM00470">
    <property type="entry name" value="ParB"/>
    <property type="match status" value="1"/>
</dbReference>
<dbReference type="Pfam" id="PF06613">
    <property type="entry name" value="KorB_C"/>
    <property type="match status" value="1"/>
</dbReference>
<organism evidence="4 5">
    <name type="scientific">Massilia psychrophila</name>
    <dbReference type="NCBI Taxonomy" id="1603353"/>
    <lineage>
        <taxon>Bacteria</taxon>
        <taxon>Pseudomonadati</taxon>
        <taxon>Pseudomonadota</taxon>
        <taxon>Betaproteobacteria</taxon>
        <taxon>Burkholderiales</taxon>
        <taxon>Oxalobacteraceae</taxon>
        <taxon>Telluria group</taxon>
        <taxon>Massilia</taxon>
    </lineage>
</organism>
<feature type="region of interest" description="Disordered" evidence="2">
    <location>
        <begin position="236"/>
        <end position="280"/>
    </location>
</feature>
<dbReference type="SUPFAM" id="SSF109709">
    <property type="entry name" value="KorB DNA-binding domain-like"/>
    <property type="match status" value="1"/>
</dbReference>
<dbReference type="InterPro" id="IPR003115">
    <property type="entry name" value="ParB_N"/>
</dbReference>
<dbReference type="PANTHER" id="PTHR33375:SF1">
    <property type="entry name" value="CHROMOSOME-PARTITIONING PROTEIN PARB-RELATED"/>
    <property type="match status" value="1"/>
</dbReference>
<keyword evidence="5" id="KW-1185">Reference proteome</keyword>
<feature type="region of interest" description="Disordered" evidence="2">
    <location>
        <begin position="1"/>
        <end position="84"/>
    </location>
</feature>
<comment type="caution">
    <text evidence="4">The sequence shown here is derived from an EMBL/GenBank/DDBJ whole genome shotgun (WGS) entry which is preliminary data.</text>
</comment>
<proteinExistence type="inferred from homology"/>
<feature type="domain" description="ParB-like N-terminal" evidence="3">
    <location>
        <begin position="38"/>
        <end position="131"/>
    </location>
</feature>
<evidence type="ECO:0000313" key="4">
    <source>
        <dbReference type="EMBL" id="PIL38861.1"/>
    </source>
</evidence>
<dbReference type="InterPro" id="IPR037048">
    <property type="entry name" value="KorB_C_sf"/>
</dbReference>
<dbReference type="AlphaFoldDB" id="A0A2G8SYM6"/>
<dbReference type="InterPro" id="IPR010575">
    <property type="entry name" value="KorB_C"/>
</dbReference>
<dbReference type="Gene3D" id="6.10.250.140">
    <property type="match status" value="1"/>
</dbReference>
<dbReference type="InterPro" id="IPR013741">
    <property type="entry name" value="KorB_domain"/>
</dbReference>
<sequence>MNAPIPKKGVSGLGLDSMGDLSSLLDEPTQEPRDRGPLMIATDLIDEDPNQPRTQDNPGFRPESIAELAGSFGPKGPKTPLSLRDNEAVPGRYIINHGHRRYRAGKFKGLSVLPAFIDNEHDDDDQIIENIQREGQAPREIANAIGRKLAGGKKKKAIAERWGKSASWVTQYVTLLDLPEPIAVVFNNGRANDVTVVNELATAYKENPKAVEGWLSVPTQEITRGEVKLLREFLSEKNKDGGQHDPVTVDLGSGQTDTDGEAGEQEPGPKTGKEADSSKLKKAIVQVEHDGRPARLMLTRRPPAEGYAWLKYGDDGKEFEASLADVRLVAVLEG</sequence>
<dbReference type="PANTHER" id="PTHR33375">
    <property type="entry name" value="CHROMOSOME-PARTITIONING PROTEIN PARB-RELATED"/>
    <property type="match status" value="1"/>
</dbReference>
<dbReference type="Pfam" id="PF02195">
    <property type="entry name" value="ParB_N"/>
    <property type="match status" value="1"/>
</dbReference>
<dbReference type="GO" id="GO:0005694">
    <property type="term" value="C:chromosome"/>
    <property type="evidence" value="ECO:0007669"/>
    <property type="project" value="TreeGrafter"/>
</dbReference>
<dbReference type="GO" id="GO:0007059">
    <property type="term" value="P:chromosome segregation"/>
    <property type="evidence" value="ECO:0007669"/>
    <property type="project" value="TreeGrafter"/>
</dbReference>
<dbReference type="SUPFAM" id="SSF50037">
    <property type="entry name" value="C-terminal domain of transcriptional repressors"/>
    <property type="match status" value="1"/>
</dbReference>
<name>A0A2G8SYM6_9BURK</name>
<accession>A0A2G8SYM6</accession>
<dbReference type="Proteomes" id="UP000228593">
    <property type="component" value="Unassembled WGS sequence"/>
</dbReference>
<dbReference type="Pfam" id="PF08535">
    <property type="entry name" value="KorB"/>
    <property type="match status" value="1"/>
</dbReference>
<feature type="compositionally biased region" description="Low complexity" evidence="2">
    <location>
        <begin position="13"/>
        <end position="26"/>
    </location>
</feature>
<evidence type="ECO:0000259" key="3">
    <source>
        <dbReference type="SMART" id="SM00470"/>
    </source>
</evidence>
<dbReference type="CDD" id="cd16398">
    <property type="entry name" value="KorB_N_like"/>
    <property type="match status" value="1"/>
</dbReference>
<dbReference type="InterPro" id="IPR050336">
    <property type="entry name" value="Chromosome_partition/occlusion"/>
</dbReference>
<evidence type="ECO:0000313" key="5">
    <source>
        <dbReference type="Proteomes" id="UP000228593"/>
    </source>
</evidence>
<dbReference type="InterPro" id="IPR036086">
    <property type="entry name" value="ParB/Sulfiredoxin_sf"/>
</dbReference>
<dbReference type="NCBIfam" id="TIGR00180">
    <property type="entry name" value="parB_part"/>
    <property type="match status" value="1"/>
</dbReference>
<dbReference type="GO" id="GO:0045892">
    <property type="term" value="P:negative regulation of DNA-templated transcription"/>
    <property type="evidence" value="ECO:0007669"/>
    <property type="project" value="InterPro"/>
</dbReference>
<reference evidence="4 5" key="1">
    <citation type="submission" date="2017-10" db="EMBL/GenBank/DDBJ databases">
        <title>Massilia psychrophilum sp. nov., a novel purple-pigmented bacterium isolated from Tianshan glacier, Xinjiang Municipality, China.</title>
        <authorList>
            <person name="Wang H."/>
        </authorList>
    </citation>
    <scope>NUCLEOTIDE SEQUENCE [LARGE SCALE GENOMIC DNA]</scope>
    <source>
        <strain evidence="4 5">JCM 30813</strain>
    </source>
</reference>
<dbReference type="InterPro" id="IPR008988">
    <property type="entry name" value="Transcriptional_repressor_C"/>
</dbReference>
<protein>
    <submittedName>
        <fullName evidence="4">Chromosome partitioning protein ParB</fullName>
    </submittedName>
</protein>
<dbReference type="EMBL" id="PDOB01000027">
    <property type="protein sequence ID" value="PIL38861.1"/>
    <property type="molecule type" value="Genomic_DNA"/>
</dbReference>
<dbReference type="InterPro" id="IPR042075">
    <property type="entry name" value="KorB_DNA-db"/>
</dbReference>
<evidence type="ECO:0000256" key="1">
    <source>
        <dbReference type="ARBA" id="ARBA00006295"/>
    </source>
</evidence>